<protein>
    <submittedName>
        <fullName evidence="2">Uncharacterized protein</fullName>
    </submittedName>
</protein>
<organism evidence="2 3">
    <name type="scientific">Pleurodeles waltl</name>
    <name type="common">Iberian ribbed newt</name>
    <dbReference type="NCBI Taxonomy" id="8319"/>
    <lineage>
        <taxon>Eukaryota</taxon>
        <taxon>Metazoa</taxon>
        <taxon>Chordata</taxon>
        <taxon>Craniata</taxon>
        <taxon>Vertebrata</taxon>
        <taxon>Euteleostomi</taxon>
        <taxon>Amphibia</taxon>
        <taxon>Batrachia</taxon>
        <taxon>Caudata</taxon>
        <taxon>Salamandroidea</taxon>
        <taxon>Salamandridae</taxon>
        <taxon>Pleurodelinae</taxon>
        <taxon>Pleurodeles</taxon>
    </lineage>
</organism>
<accession>A0AAV7N0A3</accession>
<evidence type="ECO:0000313" key="3">
    <source>
        <dbReference type="Proteomes" id="UP001066276"/>
    </source>
</evidence>
<proteinExistence type="predicted"/>
<evidence type="ECO:0000256" key="1">
    <source>
        <dbReference type="SAM" id="MobiDB-lite"/>
    </source>
</evidence>
<keyword evidence="3" id="KW-1185">Reference proteome</keyword>
<feature type="region of interest" description="Disordered" evidence="1">
    <location>
        <begin position="97"/>
        <end position="118"/>
    </location>
</feature>
<evidence type="ECO:0000313" key="2">
    <source>
        <dbReference type="EMBL" id="KAJ1108869.1"/>
    </source>
</evidence>
<sequence length="155" mass="17330">MQEKRTQTNVQASGRRRAKHSNLKVEYCVILKDCHPGWKFRTPFEPDVWIVEKIDGTMVTARKGVHQVTRNVLWLQRVEHRDGDLWFGLVDESGEELEGGYVSQPSPPQECRPGNDGGPSRDLEGFCFRDLHEGLSRVGGVKGTTCGPTLSPAKG</sequence>
<name>A0AAV7N0A3_PLEWA</name>
<dbReference type="Proteomes" id="UP001066276">
    <property type="component" value="Chromosome 9"/>
</dbReference>
<dbReference type="EMBL" id="JANPWB010000013">
    <property type="protein sequence ID" value="KAJ1108869.1"/>
    <property type="molecule type" value="Genomic_DNA"/>
</dbReference>
<comment type="caution">
    <text evidence="2">The sequence shown here is derived from an EMBL/GenBank/DDBJ whole genome shotgun (WGS) entry which is preliminary data.</text>
</comment>
<dbReference type="AlphaFoldDB" id="A0AAV7N0A3"/>
<gene>
    <name evidence="2" type="ORF">NDU88_006239</name>
</gene>
<reference evidence="2" key="1">
    <citation type="journal article" date="2022" name="bioRxiv">
        <title>Sequencing and chromosome-scale assembly of the giantPleurodeles waltlgenome.</title>
        <authorList>
            <person name="Brown T."/>
            <person name="Elewa A."/>
            <person name="Iarovenko S."/>
            <person name="Subramanian E."/>
            <person name="Araus A.J."/>
            <person name="Petzold A."/>
            <person name="Susuki M."/>
            <person name="Suzuki K.-i.T."/>
            <person name="Hayashi T."/>
            <person name="Toyoda A."/>
            <person name="Oliveira C."/>
            <person name="Osipova E."/>
            <person name="Leigh N.D."/>
            <person name="Simon A."/>
            <person name="Yun M.H."/>
        </authorList>
    </citation>
    <scope>NUCLEOTIDE SEQUENCE</scope>
    <source>
        <strain evidence="2">20211129_DDA</strain>
        <tissue evidence="2">Liver</tissue>
    </source>
</reference>